<proteinExistence type="predicted"/>
<protein>
    <submittedName>
        <fullName evidence="1">Uncharacterized protein</fullName>
    </submittedName>
</protein>
<evidence type="ECO:0000313" key="2">
    <source>
        <dbReference type="Proteomes" id="UP000031036"/>
    </source>
</evidence>
<dbReference type="EMBL" id="JPKZ01022451">
    <property type="protein sequence ID" value="KHN71337.1"/>
    <property type="molecule type" value="Genomic_DNA"/>
</dbReference>
<organism evidence="1 2">
    <name type="scientific">Toxocara canis</name>
    <name type="common">Canine roundworm</name>
    <dbReference type="NCBI Taxonomy" id="6265"/>
    <lineage>
        <taxon>Eukaryota</taxon>
        <taxon>Metazoa</taxon>
        <taxon>Ecdysozoa</taxon>
        <taxon>Nematoda</taxon>
        <taxon>Chromadorea</taxon>
        <taxon>Rhabditida</taxon>
        <taxon>Spirurina</taxon>
        <taxon>Ascaridomorpha</taxon>
        <taxon>Ascaridoidea</taxon>
        <taxon>Toxocaridae</taxon>
        <taxon>Toxocara</taxon>
    </lineage>
</organism>
<keyword evidence="2" id="KW-1185">Reference proteome</keyword>
<evidence type="ECO:0000313" key="1">
    <source>
        <dbReference type="EMBL" id="KHN71337.1"/>
    </source>
</evidence>
<dbReference type="Proteomes" id="UP000031036">
    <property type="component" value="Unassembled WGS sequence"/>
</dbReference>
<feature type="non-terminal residue" evidence="1">
    <location>
        <position position="1"/>
    </location>
</feature>
<name>A0A0B2UQC2_TOXCA</name>
<gene>
    <name evidence="1" type="ORF">Tcan_01346</name>
</gene>
<dbReference type="AlphaFoldDB" id="A0A0B2UQC2"/>
<reference evidence="1 2" key="1">
    <citation type="submission" date="2014-11" db="EMBL/GenBank/DDBJ databases">
        <title>Genetic blueprint of the zoonotic pathogen Toxocara canis.</title>
        <authorList>
            <person name="Zhu X.-Q."/>
            <person name="Korhonen P.K."/>
            <person name="Cai H."/>
            <person name="Young N.D."/>
            <person name="Nejsum P."/>
            <person name="von Samson-Himmelstjerna G."/>
            <person name="Boag P.R."/>
            <person name="Tan P."/>
            <person name="Li Q."/>
            <person name="Min J."/>
            <person name="Yang Y."/>
            <person name="Wang X."/>
            <person name="Fang X."/>
            <person name="Hall R.S."/>
            <person name="Hofmann A."/>
            <person name="Sternberg P.W."/>
            <person name="Jex A.R."/>
            <person name="Gasser R.B."/>
        </authorList>
    </citation>
    <scope>NUCLEOTIDE SEQUENCE [LARGE SCALE GENOMIC DNA]</scope>
    <source>
        <strain evidence="1">PN_DK_2014</strain>
    </source>
</reference>
<comment type="caution">
    <text evidence="1">The sequence shown here is derived from an EMBL/GenBank/DDBJ whole genome shotgun (WGS) entry which is preliminary data.</text>
</comment>
<accession>A0A0B2UQC2</accession>
<sequence>VARCAGADFRERFPPGCRFAYLVTCARDRQTELFDEAISRSIATITANTFFSAVCADDVNPMFMSNVICVDGPQCGLEVFSQVSAIRHRQEVQFYYTTHTCTTSLVTVCYSPYCALSCMRDPFVFEFSCLMYLFEC</sequence>